<dbReference type="PANTHER" id="PTHR43537">
    <property type="entry name" value="TRANSCRIPTIONAL REGULATOR, GNTR FAMILY"/>
    <property type="match status" value="1"/>
</dbReference>
<evidence type="ECO:0000259" key="4">
    <source>
        <dbReference type="PROSITE" id="PS50949"/>
    </source>
</evidence>
<dbReference type="PANTHER" id="PTHR43537:SF5">
    <property type="entry name" value="UXU OPERON TRANSCRIPTIONAL REGULATOR"/>
    <property type="match status" value="1"/>
</dbReference>
<dbReference type="SMART" id="SM00345">
    <property type="entry name" value="HTH_GNTR"/>
    <property type="match status" value="1"/>
</dbReference>
<evidence type="ECO:0000256" key="1">
    <source>
        <dbReference type="ARBA" id="ARBA00023015"/>
    </source>
</evidence>
<dbReference type="Gene3D" id="1.20.120.530">
    <property type="entry name" value="GntR ligand-binding domain-like"/>
    <property type="match status" value="1"/>
</dbReference>
<dbReference type="Pfam" id="PF07729">
    <property type="entry name" value="FCD"/>
    <property type="match status" value="1"/>
</dbReference>
<dbReference type="InterPro" id="IPR008920">
    <property type="entry name" value="TF_FadR/GntR_C"/>
</dbReference>
<sequence>MLSTSLASHQDENAKLPQLMPLDAFEGSLSNRVFLCLKDAILSLAFQPGEKIRKAELCDHLGVSRSPVAEAVTRLAADGLVDVIPQAGTFVARFSMEHIREGAFLREALELAAVEAVAGHITDDQITQLRRNLRLQTVMVEDEDFQGFYELDAQMHEMVLSFTGYPKVARMAENSWLQVNRARRLLLPQPGRVAETLNEHRKIIDALANRDADAARLATRDHLRRLIQKLEPLERDHPELFMAK</sequence>
<evidence type="ECO:0000313" key="6">
    <source>
        <dbReference type="Proteomes" id="UP000777935"/>
    </source>
</evidence>
<dbReference type="InterPro" id="IPR000524">
    <property type="entry name" value="Tscrpt_reg_HTH_GntR"/>
</dbReference>
<reference evidence="5 6" key="1">
    <citation type="submission" date="2020-06" db="EMBL/GenBank/DDBJ databases">
        <title>Sulfitobacter algicola sp. nov., isolated from green algae.</title>
        <authorList>
            <person name="Wang C."/>
        </authorList>
    </citation>
    <scope>NUCLEOTIDE SEQUENCE [LARGE SCALE GENOMIC DNA]</scope>
    <source>
        <strain evidence="5 6">1151</strain>
    </source>
</reference>
<dbReference type="Pfam" id="PF00392">
    <property type="entry name" value="GntR"/>
    <property type="match status" value="1"/>
</dbReference>
<keyword evidence="6" id="KW-1185">Reference proteome</keyword>
<gene>
    <name evidence="5" type="ORF">HRQ87_17815</name>
</gene>
<keyword evidence="2" id="KW-0238">DNA-binding</keyword>
<dbReference type="SUPFAM" id="SSF46785">
    <property type="entry name" value="Winged helix' DNA-binding domain"/>
    <property type="match status" value="1"/>
</dbReference>
<organism evidence="5 6">
    <name type="scientific">Parasulfitobacter algicola</name>
    <dbReference type="NCBI Taxonomy" id="2614809"/>
    <lineage>
        <taxon>Bacteria</taxon>
        <taxon>Pseudomonadati</taxon>
        <taxon>Pseudomonadota</taxon>
        <taxon>Alphaproteobacteria</taxon>
        <taxon>Rhodobacterales</taxon>
        <taxon>Roseobacteraceae</taxon>
        <taxon>Parasulfitobacter</taxon>
    </lineage>
</organism>
<evidence type="ECO:0000256" key="2">
    <source>
        <dbReference type="ARBA" id="ARBA00023125"/>
    </source>
</evidence>
<dbReference type="EMBL" id="JABUFE010000015">
    <property type="protein sequence ID" value="NSX56647.1"/>
    <property type="molecule type" value="Genomic_DNA"/>
</dbReference>
<evidence type="ECO:0000313" key="5">
    <source>
        <dbReference type="EMBL" id="NSX56647.1"/>
    </source>
</evidence>
<dbReference type="SMART" id="SM00895">
    <property type="entry name" value="FCD"/>
    <property type="match status" value="1"/>
</dbReference>
<dbReference type="CDD" id="cd07377">
    <property type="entry name" value="WHTH_GntR"/>
    <property type="match status" value="1"/>
</dbReference>
<keyword evidence="1" id="KW-0805">Transcription regulation</keyword>
<dbReference type="Gene3D" id="1.10.10.10">
    <property type="entry name" value="Winged helix-like DNA-binding domain superfamily/Winged helix DNA-binding domain"/>
    <property type="match status" value="1"/>
</dbReference>
<dbReference type="InterPro" id="IPR036390">
    <property type="entry name" value="WH_DNA-bd_sf"/>
</dbReference>
<feature type="domain" description="HTH gntR-type" evidence="4">
    <location>
        <begin position="27"/>
        <end position="94"/>
    </location>
</feature>
<accession>A0ABX2IZG4</accession>
<dbReference type="InterPro" id="IPR036388">
    <property type="entry name" value="WH-like_DNA-bd_sf"/>
</dbReference>
<name>A0ABX2IZG4_9RHOB</name>
<dbReference type="Proteomes" id="UP000777935">
    <property type="component" value="Unassembled WGS sequence"/>
</dbReference>
<protein>
    <submittedName>
        <fullName evidence="5">GntR family transcriptional regulator</fullName>
    </submittedName>
</protein>
<comment type="caution">
    <text evidence="5">The sequence shown here is derived from an EMBL/GenBank/DDBJ whole genome shotgun (WGS) entry which is preliminary data.</text>
</comment>
<dbReference type="PROSITE" id="PS50949">
    <property type="entry name" value="HTH_GNTR"/>
    <property type="match status" value="1"/>
</dbReference>
<proteinExistence type="predicted"/>
<dbReference type="RefSeq" id="WP_174139801.1">
    <property type="nucleotide sequence ID" value="NZ_JABUFE010000015.1"/>
</dbReference>
<dbReference type="InterPro" id="IPR011711">
    <property type="entry name" value="GntR_C"/>
</dbReference>
<dbReference type="SUPFAM" id="SSF48008">
    <property type="entry name" value="GntR ligand-binding domain-like"/>
    <property type="match status" value="1"/>
</dbReference>
<keyword evidence="3" id="KW-0804">Transcription</keyword>
<evidence type="ECO:0000256" key="3">
    <source>
        <dbReference type="ARBA" id="ARBA00023163"/>
    </source>
</evidence>